<evidence type="ECO:0000313" key="1">
    <source>
        <dbReference type="EMBL" id="OYR64675.1"/>
    </source>
</evidence>
<gene>
    <name evidence="1" type="ORF">DJ80_04470</name>
</gene>
<accession>A0A256J7C3</accession>
<reference evidence="1 2" key="1">
    <citation type="journal article" date="2014" name="Front. Microbiol.">
        <title>Population and genomic analysis of the genus Halorubrum.</title>
        <authorList>
            <person name="Fullmer M.S."/>
            <person name="Soucy S.M."/>
            <person name="Swithers K.S."/>
            <person name="Makkay A.M."/>
            <person name="Wheeler R."/>
            <person name="Ventosa A."/>
            <person name="Gogarten J.P."/>
            <person name="Papke R.T."/>
        </authorList>
    </citation>
    <scope>NUCLEOTIDE SEQUENCE [LARGE SCALE GENOMIC DNA]</scope>
    <source>
        <strain evidence="1 2">Ga36</strain>
    </source>
</reference>
<dbReference type="EMBL" id="NHOZ01000041">
    <property type="protein sequence ID" value="OYR64675.1"/>
    <property type="molecule type" value="Genomic_DNA"/>
</dbReference>
<protein>
    <submittedName>
        <fullName evidence="1">Uncharacterized protein</fullName>
    </submittedName>
</protein>
<comment type="caution">
    <text evidence="1">The sequence shown here is derived from an EMBL/GenBank/DDBJ whole genome shotgun (WGS) entry which is preliminary data.</text>
</comment>
<organism evidence="1 2">
    <name type="scientific">Halorubrum ezzemoulense</name>
    <name type="common">Halorubrum chaoviator</name>
    <dbReference type="NCBI Taxonomy" id="337243"/>
    <lineage>
        <taxon>Archaea</taxon>
        <taxon>Methanobacteriati</taxon>
        <taxon>Methanobacteriota</taxon>
        <taxon>Stenosarchaea group</taxon>
        <taxon>Halobacteria</taxon>
        <taxon>Halobacteriales</taxon>
        <taxon>Haloferacaceae</taxon>
        <taxon>Halorubrum</taxon>
    </lineage>
</organism>
<dbReference type="AlphaFoldDB" id="A0A256J7C3"/>
<sequence>MASKQPVHGGSAQTKEFDIDLLAAGVHWAGDPESAEAVVSVDANATLRVEISAPDRADWQLDVRALGGSFEILRGFRDGAVVHEEDIADWVKRVAD</sequence>
<name>A0A256J7C3_HALEZ</name>
<evidence type="ECO:0000313" key="2">
    <source>
        <dbReference type="Proteomes" id="UP000215731"/>
    </source>
</evidence>
<proteinExistence type="predicted"/>
<feature type="non-terminal residue" evidence="1">
    <location>
        <position position="96"/>
    </location>
</feature>
<dbReference type="Proteomes" id="UP000215731">
    <property type="component" value="Unassembled WGS sequence"/>
</dbReference>
<dbReference type="RefSeq" id="WP_094552620.1">
    <property type="nucleotide sequence ID" value="NZ_NHOZ01000041.1"/>
</dbReference>